<dbReference type="InterPro" id="IPR037185">
    <property type="entry name" value="EmrE-like"/>
</dbReference>
<protein>
    <submittedName>
        <fullName evidence="8">Unnamed protein product</fullName>
    </submittedName>
</protein>
<feature type="transmembrane region" description="Helical" evidence="7">
    <location>
        <begin position="253"/>
        <end position="274"/>
    </location>
</feature>
<proteinExistence type="inferred from homology"/>
<keyword evidence="6 7" id="KW-0472">Membrane</keyword>
<organism evidence="8 9">
    <name type="scientific">Phytophthora lilii</name>
    <dbReference type="NCBI Taxonomy" id="2077276"/>
    <lineage>
        <taxon>Eukaryota</taxon>
        <taxon>Sar</taxon>
        <taxon>Stramenopiles</taxon>
        <taxon>Oomycota</taxon>
        <taxon>Peronosporomycetes</taxon>
        <taxon>Peronosporales</taxon>
        <taxon>Peronosporaceae</taxon>
        <taxon>Phytophthora</taxon>
    </lineage>
</organism>
<feature type="transmembrane region" description="Helical" evidence="7">
    <location>
        <begin position="77"/>
        <end position="101"/>
    </location>
</feature>
<evidence type="ECO:0000256" key="7">
    <source>
        <dbReference type="SAM" id="Phobius"/>
    </source>
</evidence>
<comment type="similarity">
    <text evidence="2">Belongs to the SLC35F solute transporter family.</text>
</comment>
<dbReference type="EMBL" id="BSXW01000596">
    <property type="protein sequence ID" value="GMF26234.1"/>
    <property type="molecule type" value="Genomic_DNA"/>
</dbReference>
<dbReference type="SUPFAM" id="SSF103481">
    <property type="entry name" value="Multidrug resistance efflux transporter EmrE"/>
    <property type="match status" value="1"/>
</dbReference>
<reference evidence="8" key="1">
    <citation type="submission" date="2023-04" db="EMBL/GenBank/DDBJ databases">
        <title>Phytophthora lilii NBRC 32176.</title>
        <authorList>
            <person name="Ichikawa N."/>
            <person name="Sato H."/>
            <person name="Tonouchi N."/>
        </authorList>
    </citation>
    <scope>NUCLEOTIDE SEQUENCE</scope>
    <source>
        <strain evidence="8">NBRC 32176</strain>
    </source>
</reference>
<feature type="transmembrane region" description="Helical" evidence="7">
    <location>
        <begin position="169"/>
        <end position="187"/>
    </location>
</feature>
<keyword evidence="4 7" id="KW-0812">Transmembrane</keyword>
<dbReference type="OrthoDB" id="300580at2759"/>
<keyword evidence="3" id="KW-0813">Transport</keyword>
<evidence type="ECO:0000256" key="3">
    <source>
        <dbReference type="ARBA" id="ARBA00022448"/>
    </source>
</evidence>
<dbReference type="GO" id="GO:0022857">
    <property type="term" value="F:transmembrane transporter activity"/>
    <property type="evidence" value="ECO:0007669"/>
    <property type="project" value="InterPro"/>
</dbReference>
<dbReference type="Proteomes" id="UP001165083">
    <property type="component" value="Unassembled WGS sequence"/>
</dbReference>
<evidence type="ECO:0000313" key="9">
    <source>
        <dbReference type="Proteomes" id="UP001165083"/>
    </source>
</evidence>
<feature type="transmembrane region" description="Helical" evidence="7">
    <location>
        <begin position="131"/>
        <end position="149"/>
    </location>
</feature>
<feature type="transmembrane region" description="Helical" evidence="7">
    <location>
        <begin position="314"/>
        <end position="335"/>
    </location>
</feature>
<feature type="transmembrane region" description="Helical" evidence="7">
    <location>
        <begin position="107"/>
        <end position="124"/>
    </location>
</feature>
<dbReference type="InterPro" id="IPR009262">
    <property type="entry name" value="SLC35_F1/F2/F6"/>
</dbReference>
<evidence type="ECO:0000313" key="8">
    <source>
        <dbReference type="EMBL" id="GMF26234.1"/>
    </source>
</evidence>
<feature type="transmembrane region" description="Helical" evidence="7">
    <location>
        <begin position="208"/>
        <end position="226"/>
    </location>
</feature>
<dbReference type="PANTHER" id="PTHR13146:SF3">
    <property type="entry name" value="EAMA DOMAIN-CONTAINING PROTEIN"/>
    <property type="match status" value="1"/>
</dbReference>
<evidence type="ECO:0000256" key="6">
    <source>
        <dbReference type="ARBA" id="ARBA00023136"/>
    </source>
</evidence>
<dbReference type="AlphaFoldDB" id="A0A9W6U588"/>
<accession>A0A9W6U588</accession>
<feature type="transmembrane region" description="Helical" evidence="7">
    <location>
        <begin position="286"/>
        <end position="302"/>
    </location>
</feature>
<sequence length="369" mass="41009">MYGVDSVGLDGEVKKFEKPIFQTWLMFLAMAFALPIHWACNYHLVRKQWQCNKHGNVPCITMLSTKTDRYRISRETYFLLALPAAFDLTATFVANLGLLYITVSVFQLMKCTVIVFVALLKVFVLKESLHGYKWVGIGLNMLAIVMVGATSLADADNQSNNSTSQHPGVGTLMIIMSGAIRAIQYVIEERLMGEGHRAPPLVVVGMEGVWGLILTSCIVYPVAYAIPGSDKGSSERFDDACVMVLNSRLAQTVVIVNEVVTLAFNICTVSVTYLLSSIWRAILDNFRPVAVWGFDLLLFYILSQGQFGERWTNWSWLELAGMLTLFVGTAVYNGTLRLHGFVYSKSAIEELIPINQPDALISPTIPSQE</sequence>
<dbReference type="Gene3D" id="1.10.3730.20">
    <property type="match status" value="1"/>
</dbReference>
<evidence type="ECO:0000256" key="1">
    <source>
        <dbReference type="ARBA" id="ARBA00004141"/>
    </source>
</evidence>
<evidence type="ECO:0000256" key="2">
    <source>
        <dbReference type="ARBA" id="ARBA00007863"/>
    </source>
</evidence>
<dbReference type="PANTHER" id="PTHR13146">
    <property type="match status" value="1"/>
</dbReference>
<evidence type="ECO:0000256" key="4">
    <source>
        <dbReference type="ARBA" id="ARBA00022692"/>
    </source>
</evidence>
<feature type="transmembrane region" description="Helical" evidence="7">
    <location>
        <begin position="20"/>
        <end position="40"/>
    </location>
</feature>
<comment type="subcellular location">
    <subcellularLocation>
        <location evidence="1">Membrane</location>
        <topology evidence="1">Multi-pass membrane protein</topology>
    </subcellularLocation>
</comment>
<comment type="caution">
    <text evidence="8">The sequence shown here is derived from an EMBL/GenBank/DDBJ whole genome shotgun (WGS) entry which is preliminary data.</text>
</comment>
<dbReference type="Pfam" id="PF06027">
    <property type="entry name" value="SLC35F"/>
    <property type="match status" value="1"/>
</dbReference>
<dbReference type="GO" id="GO:0016020">
    <property type="term" value="C:membrane"/>
    <property type="evidence" value="ECO:0007669"/>
    <property type="project" value="UniProtKB-SubCell"/>
</dbReference>
<gene>
    <name evidence="8" type="ORF">Plil01_001090500</name>
</gene>
<keyword evidence="9" id="KW-1185">Reference proteome</keyword>
<keyword evidence="5 7" id="KW-1133">Transmembrane helix</keyword>
<name>A0A9W6U588_9STRA</name>
<evidence type="ECO:0000256" key="5">
    <source>
        <dbReference type="ARBA" id="ARBA00022989"/>
    </source>
</evidence>